<dbReference type="PANTHER" id="PTHR12592">
    <property type="entry name" value="ATP-DEPENDENT (S)-NAD(P)H-HYDRATE DEHYDRATASE FAMILY MEMBER"/>
    <property type="match status" value="1"/>
</dbReference>
<keyword evidence="3 6" id="KW-0521">NADP</keyword>
<dbReference type="EMBL" id="CP025583">
    <property type="protein sequence ID" value="AUM73991.1"/>
    <property type="molecule type" value="Genomic_DNA"/>
</dbReference>
<dbReference type="AlphaFoldDB" id="A0A2K9MEC4"/>
<dbReference type="PANTHER" id="PTHR12592:SF0">
    <property type="entry name" value="ATP-DEPENDENT (S)-NAD(P)H-HYDRATE DEHYDRATASE"/>
    <property type="match status" value="1"/>
</dbReference>
<feature type="binding site" evidence="6">
    <location>
        <position position="231"/>
    </location>
    <ligand>
        <name>AMP</name>
        <dbReference type="ChEBI" id="CHEBI:456215"/>
    </ligand>
</feature>
<dbReference type="InterPro" id="IPR017953">
    <property type="entry name" value="Carbohydrate_kinase_pred_CS"/>
</dbReference>
<accession>A0A2K9MEC4</accession>
<comment type="catalytic activity">
    <reaction evidence="6">
        <text>(6S)-NADHX + ADP = AMP + phosphate + NADH + H(+)</text>
        <dbReference type="Rhea" id="RHEA:32223"/>
        <dbReference type="ChEBI" id="CHEBI:15378"/>
        <dbReference type="ChEBI" id="CHEBI:43474"/>
        <dbReference type="ChEBI" id="CHEBI:57945"/>
        <dbReference type="ChEBI" id="CHEBI:64074"/>
        <dbReference type="ChEBI" id="CHEBI:456215"/>
        <dbReference type="ChEBI" id="CHEBI:456216"/>
        <dbReference type="EC" id="4.2.1.136"/>
    </reaction>
</comment>
<evidence type="ECO:0000313" key="8">
    <source>
        <dbReference type="EMBL" id="AUM73991.1"/>
    </source>
</evidence>
<dbReference type="GO" id="GO:0110051">
    <property type="term" value="P:metabolite repair"/>
    <property type="evidence" value="ECO:0007669"/>
    <property type="project" value="TreeGrafter"/>
</dbReference>
<dbReference type="PROSITE" id="PS01050">
    <property type="entry name" value="YJEF_C_2"/>
    <property type="match status" value="1"/>
</dbReference>
<keyword evidence="5 6" id="KW-0456">Lyase</keyword>
<protein>
    <recommendedName>
        <fullName evidence="6">ADP-dependent (S)-NAD(P)H-hydrate dehydratase</fullName>
        <ecNumber evidence="6">4.2.1.136</ecNumber>
    </recommendedName>
    <alternativeName>
        <fullName evidence="6">ADP-dependent NAD(P)HX dehydratase</fullName>
    </alternativeName>
</protein>
<evidence type="ECO:0000313" key="9">
    <source>
        <dbReference type="Proteomes" id="UP000234882"/>
    </source>
</evidence>
<sequence length="291" mass="29872">MSDAPTTLDAAWLRDHPLPVHADVDKNSRGRVVLVGGSTLVPGGLRLTAEAALQSGAGKVQLALPEMLAIPLGVLLPEAGMLALPADEDGEIAGTGPVMELISRCDCLAIGPAMGSVAAAGRILDDLLPRATACSVILDAAAVAAGHDRMNLLRELRGRLILTPHAGEMAALTGRDPESLTENRAHVLLRLAEELGAVVMLKGETTMLANPGGELAVYGGGGVGLATGGSGDVLTGIIAGLSARGLDNWQAACWGVWLHGEAGRRLAERHGPMGFLARQLPAETPSLMRGI</sequence>
<evidence type="ECO:0000256" key="6">
    <source>
        <dbReference type="HAMAP-Rule" id="MF_01965"/>
    </source>
</evidence>
<dbReference type="NCBIfam" id="TIGR00196">
    <property type="entry name" value="yjeF_cterm"/>
    <property type="match status" value="1"/>
</dbReference>
<gene>
    <name evidence="6" type="primary">nnrD</name>
    <name evidence="8" type="ORF">CYR75_06635</name>
</gene>
<evidence type="ECO:0000256" key="2">
    <source>
        <dbReference type="ARBA" id="ARBA00022840"/>
    </source>
</evidence>
<dbReference type="InterPro" id="IPR000631">
    <property type="entry name" value="CARKD"/>
</dbReference>
<comment type="function">
    <text evidence="6">Catalyzes the dehydration of the S-form of NAD(P)HX at the expense of ADP, which is converted to AMP. Together with NAD(P)HX epimerase, which catalyzes the epimerization of the S- and R-forms, the enzyme allows the repair of both epimers of NAD(P)HX, a damaged form of NAD(P)H that is a result of enzymatic or heat-dependent hydration.</text>
</comment>
<dbReference type="CDD" id="cd01171">
    <property type="entry name" value="YXKO-related"/>
    <property type="match status" value="1"/>
</dbReference>
<dbReference type="OrthoDB" id="9806925at2"/>
<comment type="caution">
    <text evidence="6">Lacks conserved residue(s) required for the propagation of feature annotation.</text>
</comment>
<organism evidence="8 9">
    <name type="scientific">Paracoccus jeotgali</name>
    <dbReference type="NCBI Taxonomy" id="2065379"/>
    <lineage>
        <taxon>Bacteria</taxon>
        <taxon>Pseudomonadati</taxon>
        <taxon>Pseudomonadota</taxon>
        <taxon>Alphaproteobacteria</taxon>
        <taxon>Rhodobacterales</taxon>
        <taxon>Paracoccaceae</taxon>
        <taxon>Paracoccus</taxon>
    </lineage>
</organism>
<evidence type="ECO:0000256" key="3">
    <source>
        <dbReference type="ARBA" id="ARBA00022857"/>
    </source>
</evidence>
<dbReference type="HAMAP" id="MF_01965">
    <property type="entry name" value="NADHX_dehydratase"/>
    <property type="match status" value="1"/>
</dbReference>
<dbReference type="GO" id="GO:0052855">
    <property type="term" value="F:ADP-dependent NAD(P)H-hydrate dehydratase activity"/>
    <property type="evidence" value="ECO:0007669"/>
    <property type="project" value="UniProtKB-UniRule"/>
</dbReference>
<dbReference type="GO" id="GO:0046496">
    <property type="term" value="P:nicotinamide nucleotide metabolic process"/>
    <property type="evidence" value="ECO:0007669"/>
    <property type="project" value="UniProtKB-UniRule"/>
</dbReference>
<comment type="catalytic activity">
    <reaction evidence="6">
        <text>(6S)-NADPHX + ADP = AMP + phosphate + NADPH + H(+)</text>
        <dbReference type="Rhea" id="RHEA:32235"/>
        <dbReference type="ChEBI" id="CHEBI:15378"/>
        <dbReference type="ChEBI" id="CHEBI:43474"/>
        <dbReference type="ChEBI" id="CHEBI:57783"/>
        <dbReference type="ChEBI" id="CHEBI:64076"/>
        <dbReference type="ChEBI" id="CHEBI:456215"/>
        <dbReference type="ChEBI" id="CHEBI:456216"/>
        <dbReference type="EC" id="4.2.1.136"/>
    </reaction>
</comment>
<dbReference type="Pfam" id="PF01256">
    <property type="entry name" value="Carb_kinase"/>
    <property type="match status" value="1"/>
</dbReference>
<comment type="cofactor">
    <cofactor evidence="6">
        <name>Mg(2+)</name>
        <dbReference type="ChEBI" id="CHEBI:18420"/>
    </cofactor>
</comment>
<dbReference type="GO" id="GO:0052856">
    <property type="term" value="F:NAD(P)HX epimerase activity"/>
    <property type="evidence" value="ECO:0007669"/>
    <property type="project" value="TreeGrafter"/>
</dbReference>
<comment type="similarity">
    <text evidence="6">Belongs to the NnrD/CARKD family.</text>
</comment>
<name>A0A2K9MEC4_9RHOB</name>
<evidence type="ECO:0000256" key="4">
    <source>
        <dbReference type="ARBA" id="ARBA00023027"/>
    </source>
</evidence>
<feature type="binding site" evidence="6">
    <location>
        <position position="165"/>
    </location>
    <ligand>
        <name>(6S)-NADPHX</name>
        <dbReference type="ChEBI" id="CHEBI:64076"/>
    </ligand>
</feature>
<dbReference type="Gene3D" id="3.40.1190.20">
    <property type="match status" value="1"/>
</dbReference>
<dbReference type="GO" id="GO:0005524">
    <property type="term" value="F:ATP binding"/>
    <property type="evidence" value="ECO:0007669"/>
    <property type="project" value="UniProtKB-KW"/>
</dbReference>
<evidence type="ECO:0000256" key="5">
    <source>
        <dbReference type="ARBA" id="ARBA00023239"/>
    </source>
</evidence>
<feature type="binding site" evidence="6">
    <location>
        <begin position="202"/>
        <end position="206"/>
    </location>
    <ligand>
        <name>AMP</name>
        <dbReference type="ChEBI" id="CHEBI:456215"/>
    </ligand>
</feature>
<keyword evidence="4 6" id="KW-0520">NAD</keyword>
<keyword evidence="2 6" id="KW-0067">ATP-binding</keyword>
<comment type="subunit">
    <text evidence="6">Homotetramer.</text>
</comment>
<keyword evidence="9" id="KW-1185">Reference proteome</keyword>
<dbReference type="InterPro" id="IPR029056">
    <property type="entry name" value="Ribokinase-like"/>
</dbReference>
<dbReference type="SUPFAM" id="SSF53613">
    <property type="entry name" value="Ribokinase-like"/>
    <property type="match status" value="1"/>
</dbReference>
<dbReference type="PROSITE" id="PS51383">
    <property type="entry name" value="YJEF_C_3"/>
    <property type="match status" value="1"/>
</dbReference>
<dbReference type="EC" id="4.2.1.136" evidence="6"/>
<dbReference type="RefSeq" id="WP_101499340.1">
    <property type="nucleotide sequence ID" value="NZ_CP025583.1"/>
</dbReference>
<feature type="binding site" evidence="6">
    <location>
        <position position="232"/>
    </location>
    <ligand>
        <name>(6S)-NADPHX</name>
        <dbReference type="ChEBI" id="CHEBI:64076"/>
    </ligand>
</feature>
<reference evidence="9" key="1">
    <citation type="submission" date="2017-12" db="EMBL/GenBank/DDBJ databases">
        <title>Genomic analysis of Paracoccus sp. CBA4604.</title>
        <authorList>
            <person name="Roh S.W."/>
            <person name="Kim J.Y."/>
            <person name="Kim J.S."/>
        </authorList>
    </citation>
    <scope>NUCLEOTIDE SEQUENCE [LARGE SCALE GENOMIC DNA]</scope>
    <source>
        <strain evidence="9">CBA4604</strain>
    </source>
</reference>
<proteinExistence type="inferred from homology"/>
<feature type="domain" description="YjeF C-terminal" evidence="7">
    <location>
        <begin position="9"/>
        <end position="291"/>
    </location>
</feature>
<evidence type="ECO:0000256" key="1">
    <source>
        <dbReference type="ARBA" id="ARBA00022741"/>
    </source>
</evidence>
<keyword evidence="1 6" id="KW-0547">Nucleotide-binding</keyword>
<evidence type="ECO:0000259" key="7">
    <source>
        <dbReference type="PROSITE" id="PS51383"/>
    </source>
</evidence>
<dbReference type="Proteomes" id="UP000234882">
    <property type="component" value="Chromosome"/>
</dbReference>
<dbReference type="KEGG" id="paru:CYR75_06635"/>